<dbReference type="Proteomes" id="UP000242188">
    <property type="component" value="Unassembled WGS sequence"/>
</dbReference>
<dbReference type="InterPro" id="IPR044244">
    <property type="entry name" value="TTC27/Emw1"/>
</dbReference>
<protein>
    <submittedName>
        <fullName evidence="5">Tetratricopeptide repeat protein 27</fullName>
    </submittedName>
</protein>
<evidence type="ECO:0000256" key="4">
    <source>
        <dbReference type="PROSITE-ProRule" id="PRU00339"/>
    </source>
</evidence>
<dbReference type="PANTHER" id="PTHR16193">
    <property type="entry name" value="TETRATRICOPEPTIDE REPEAT PROTEIN 27"/>
    <property type="match status" value="1"/>
</dbReference>
<sequence length="839" mass="96322">MSSTETQMRCLELDILRDQKKPDEDQQCRELFKYILDGKHESALSHSIAERILKRNKGVKNCIETIIKENVDNFFNDFAEENRFSSELELLCVAISCLQLFVQGNWTGPPLQSVPSDYLPEIFSSPEQFKKLHNYVLEELSMDGEPVYDKCLRIELLFVARFILLDCREHLKNLQTADWWLLRCISVLQQVLDDRSPTLKETTLELIDRVSKLEPLLTDDKSRDLATQFRLEAGYCTMYYYEYNMAHEHFMAAKKNAGLDIELTGAMGKRTRFQQDAKAQLVLKVKKDSLQASPCGEELIPSPENIILPKDLLLGDETVLEAIKFEDDEHFADTISPVDQAVVVGVMEDYRRSRASYERLTEEELEAYTSCVLAQVKCWSTSVHCLVLRSTLQKGSCRRVERSMMQVEEIVNQINRPEPPAQHRLHLFYCHRVQSSWMIKMDLADLLLSIGAVGSALDAYEQLQMWEQVIACYKRLGKMEKAEDVIREQLAIKETASLLCYLGDVTRDITHYEKAWELSNHKSARAMRCLAYHYFAHEDYEKSLECFDKSLKINCLQVPVWFTCGCTALSAQKYEKAVHAFKMCVNIDYDNYEAWNNMATAYVQLKEREKALTVLMEATKYSYENWKLWENVLIVATDCGDVANAILAYNRLLDIKVKWDDGEVLSTLVQAVTENYTDADGLPGSKHIPELLTLFGRTTSKVSNNAEIWKAYAKLTAYSMGGKEEKHEVVLQYLQKAYRCVTQDPKWEQTTDRCKEIADQALELAERYEECCSKAESSTKAIQMLSSAKLMVKGVLTKIKKQHTDEVTEVLDTAVVEHCSKLEVKLQEIISKVTELKGS</sequence>
<accession>A0A210PJ92</accession>
<keyword evidence="2 4" id="KW-0802">TPR repeat</keyword>
<dbReference type="InterPro" id="IPR011990">
    <property type="entry name" value="TPR-like_helical_dom_sf"/>
</dbReference>
<evidence type="ECO:0000313" key="6">
    <source>
        <dbReference type="Proteomes" id="UP000242188"/>
    </source>
</evidence>
<dbReference type="SMART" id="SM00028">
    <property type="entry name" value="TPR"/>
    <property type="match status" value="4"/>
</dbReference>
<comment type="similarity">
    <text evidence="3">Belongs to the TTC27 family.</text>
</comment>
<dbReference type="PROSITE" id="PS50005">
    <property type="entry name" value="TPR"/>
    <property type="match status" value="1"/>
</dbReference>
<evidence type="ECO:0000256" key="3">
    <source>
        <dbReference type="ARBA" id="ARBA00024020"/>
    </source>
</evidence>
<dbReference type="EMBL" id="NEDP02076578">
    <property type="protein sequence ID" value="OWF36544.1"/>
    <property type="molecule type" value="Genomic_DNA"/>
</dbReference>
<keyword evidence="6" id="KW-1185">Reference proteome</keyword>
<dbReference type="Pfam" id="PF13181">
    <property type="entry name" value="TPR_8"/>
    <property type="match status" value="1"/>
</dbReference>
<feature type="repeat" description="TPR" evidence="4">
    <location>
        <begin position="524"/>
        <end position="557"/>
    </location>
</feature>
<keyword evidence="1" id="KW-0677">Repeat</keyword>
<dbReference type="PANTHER" id="PTHR16193:SF0">
    <property type="entry name" value="TETRATRICOPEPTIDE REPEAT PROTEIN 27"/>
    <property type="match status" value="1"/>
</dbReference>
<dbReference type="STRING" id="6573.A0A210PJ92"/>
<evidence type="ECO:0000256" key="1">
    <source>
        <dbReference type="ARBA" id="ARBA00022737"/>
    </source>
</evidence>
<comment type="caution">
    <text evidence="5">The sequence shown here is derived from an EMBL/GenBank/DDBJ whole genome shotgun (WGS) entry which is preliminary data.</text>
</comment>
<proteinExistence type="inferred from homology"/>
<evidence type="ECO:0000256" key="2">
    <source>
        <dbReference type="ARBA" id="ARBA00022803"/>
    </source>
</evidence>
<dbReference type="OrthoDB" id="1936594at2759"/>
<reference evidence="5 6" key="1">
    <citation type="journal article" date="2017" name="Nat. Ecol. Evol.">
        <title>Scallop genome provides insights into evolution of bilaterian karyotype and development.</title>
        <authorList>
            <person name="Wang S."/>
            <person name="Zhang J."/>
            <person name="Jiao W."/>
            <person name="Li J."/>
            <person name="Xun X."/>
            <person name="Sun Y."/>
            <person name="Guo X."/>
            <person name="Huan P."/>
            <person name="Dong B."/>
            <person name="Zhang L."/>
            <person name="Hu X."/>
            <person name="Sun X."/>
            <person name="Wang J."/>
            <person name="Zhao C."/>
            <person name="Wang Y."/>
            <person name="Wang D."/>
            <person name="Huang X."/>
            <person name="Wang R."/>
            <person name="Lv J."/>
            <person name="Li Y."/>
            <person name="Zhang Z."/>
            <person name="Liu B."/>
            <person name="Lu W."/>
            <person name="Hui Y."/>
            <person name="Liang J."/>
            <person name="Zhou Z."/>
            <person name="Hou R."/>
            <person name="Li X."/>
            <person name="Liu Y."/>
            <person name="Li H."/>
            <person name="Ning X."/>
            <person name="Lin Y."/>
            <person name="Zhao L."/>
            <person name="Xing Q."/>
            <person name="Dou J."/>
            <person name="Li Y."/>
            <person name="Mao J."/>
            <person name="Guo H."/>
            <person name="Dou H."/>
            <person name="Li T."/>
            <person name="Mu C."/>
            <person name="Jiang W."/>
            <person name="Fu Q."/>
            <person name="Fu X."/>
            <person name="Miao Y."/>
            <person name="Liu J."/>
            <person name="Yu Q."/>
            <person name="Li R."/>
            <person name="Liao H."/>
            <person name="Li X."/>
            <person name="Kong Y."/>
            <person name="Jiang Z."/>
            <person name="Chourrout D."/>
            <person name="Li R."/>
            <person name="Bao Z."/>
        </authorList>
    </citation>
    <scope>NUCLEOTIDE SEQUENCE [LARGE SCALE GENOMIC DNA]</scope>
    <source>
        <strain evidence="5 6">PY_sf001</strain>
    </source>
</reference>
<organism evidence="5 6">
    <name type="scientific">Mizuhopecten yessoensis</name>
    <name type="common">Japanese scallop</name>
    <name type="synonym">Patinopecten yessoensis</name>
    <dbReference type="NCBI Taxonomy" id="6573"/>
    <lineage>
        <taxon>Eukaryota</taxon>
        <taxon>Metazoa</taxon>
        <taxon>Spiralia</taxon>
        <taxon>Lophotrochozoa</taxon>
        <taxon>Mollusca</taxon>
        <taxon>Bivalvia</taxon>
        <taxon>Autobranchia</taxon>
        <taxon>Pteriomorphia</taxon>
        <taxon>Pectinida</taxon>
        <taxon>Pectinoidea</taxon>
        <taxon>Pectinidae</taxon>
        <taxon>Mizuhopecten</taxon>
    </lineage>
</organism>
<evidence type="ECO:0000313" key="5">
    <source>
        <dbReference type="EMBL" id="OWF36544.1"/>
    </source>
</evidence>
<dbReference type="SUPFAM" id="SSF48452">
    <property type="entry name" value="TPR-like"/>
    <property type="match status" value="2"/>
</dbReference>
<dbReference type="Gene3D" id="1.25.40.10">
    <property type="entry name" value="Tetratricopeptide repeat domain"/>
    <property type="match status" value="1"/>
</dbReference>
<name>A0A210PJ92_MIZYE</name>
<dbReference type="AlphaFoldDB" id="A0A210PJ92"/>
<dbReference type="InterPro" id="IPR019734">
    <property type="entry name" value="TPR_rpt"/>
</dbReference>
<gene>
    <name evidence="5" type="ORF">KP79_PYT10197</name>
</gene>